<dbReference type="AlphaFoldDB" id="A0A317CAM2"/>
<feature type="transmembrane region" description="Helical" evidence="6">
    <location>
        <begin position="141"/>
        <end position="161"/>
    </location>
</feature>
<evidence type="ECO:0000313" key="8">
    <source>
        <dbReference type="EMBL" id="PWQ95576.1"/>
    </source>
</evidence>
<dbReference type="PANTHER" id="PTHR42709">
    <property type="entry name" value="ALKALINE PHOSPHATASE LIKE PROTEIN"/>
    <property type="match status" value="1"/>
</dbReference>
<evidence type="ECO:0000256" key="6">
    <source>
        <dbReference type="SAM" id="Phobius"/>
    </source>
</evidence>
<evidence type="ECO:0000256" key="5">
    <source>
        <dbReference type="ARBA" id="ARBA00023136"/>
    </source>
</evidence>
<feature type="transmembrane region" description="Helical" evidence="6">
    <location>
        <begin position="47"/>
        <end position="68"/>
    </location>
</feature>
<gene>
    <name evidence="8" type="ORF">DKW60_14250</name>
</gene>
<keyword evidence="5 6" id="KW-0472">Membrane</keyword>
<sequence>MRRTAMTDIILALVPDYGLYIIMGVTFIAAMGVPLPSSVMALTSGGLAATGDLLLMEVLLATFTAYILGDQLAYTLGSLAKPEWLVKARESRRIGPVFQRSEDFYHKHGLLAVLMSRTVVSSFGPYIAYFCGALKMHRLRFTAIALLGAAIWTCTYILLGYTFAGNLPQVSDLVAGFIMAGVAAILTLGFATKLALAWRRFE</sequence>
<evidence type="ECO:0000259" key="7">
    <source>
        <dbReference type="Pfam" id="PF09335"/>
    </source>
</evidence>
<feature type="domain" description="VTT" evidence="7">
    <location>
        <begin position="35"/>
        <end position="161"/>
    </location>
</feature>
<comment type="subcellular location">
    <subcellularLocation>
        <location evidence="1">Cell membrane</location>
        <topology evidence="1">Multi-pass membrane protein</topology>
    </subcellularLocation>
</comment>
<feature type="transmembrane region" description="Helical" evidence="6">
    <location>
        <begin position="17"/>
        <end position="35"/>
    </location>
</feature>
<protein>
    <recommendedName>
        <fullName evidence="7">VTT domain-containing protein</fullName>
    </recommendedName>
</protein>
<evidence type="ECO:0000256" key="1">
    <source>
        <dbReference type="ARBA" id="ARBA00004651"/>
    </source>
</evidence>
<dbReference type="InterPro" id="IPR051311">
    <property type="entry name" value="DedA_domain"/>
</dbReference>
<name>A0A317CAM2_9GAMM</name>
<dbReference type="PANTHER" id="PTHR42709:SF6">
    <property type="entry name" value="UNDECAPRENYL PHOSPHATE TRANSPORTER A"/>
    <property type="match status" value="1"/>
</dbReference>
<proteinExistence type="predicted"/>
<dbReference type="OrthoDB" id="9780918at2"/>
<evidence type="ECO:0000256" key="4">
    <source>
        <dbReference type="ARBA" id="ARBA00022989"/>
    </source>
</evidence>
<evidence type="ECO:0000256" key="2">
    <source>
        <dbReference type="ARBA" id="ARBA00022475"/>
    </source>
</evidence>
<keyword evidence="4 6" id="KW-1133">Transmembrane helix</keyword>
<keyword evidence="2" id="KW-1003">Cell membrane</keyword>
<organism evidence="8 9">
    <name type="scientific">Leucothrix pacifica</name>
    <dbReference type="NCBI Taxonomy" id="1247513"/>
    <lineage>
        <taxon>Bacteria</taxon>
        <taxon>Pseudomonadati</taxon>
        <taxon>Pseudomonadota</taxon>
        <taxon>Gammaproteobacteria</taxon>
        <taxon>Thiotrichales</taxon>
        <taxon>Thiotrichaceae</taxon>
        <taxon>Leucothrix</taxon>
    </lineage>
</organism>
<accession>A0A317CAM2</accession>
<dbReference type="GO" id="GO:0005886">
    <property type="term" value="C:plasma membrane"/>
    <property type="evidence" value="ECO:0007669"/>
    <property type="project" value="UniProtKB-SubCell"/>
</dbReference>
<dbReference type="Pfam" id="PF09335">
    <property type="entry name" value="VTT_dom"/>
    <property type="match status" value="1"/>
</dbReference>
<reference evidence="8 9" key="1">
    <citation type="submission" date="2018-05" db="EMBL/GenBank/DDBJ databases">
        <title>Leucothrix arctica sp. nov., isolated from Arctic seawater.</title>
        <authorList>
            <person name="Choi A."/>
            <person name="Baek K."/>
        </authorList>
    </citation>
    <scope>NUCLEOTIDE SEQUENCE [LARGE SCALE GENOMIC DNA]</scope>
    <source>
        <strain evidence="8 9">JCM 18388</strain>
    </source>
</reference>
<evidence type="ECO:0000313" key="9">
    <source>
        <dbReference type="Proteomes" id="UP000245539"/>
    </source>
</evidence>
<keyword evidence="9" id="KW-1185">Reference proteome</keyword>
<evidence type="ECO:0000256" key="3">
    <source>
        <dbReference type="ARBA" id="ARBA00022692"/>
    </source>
</evidence>
<dbReference type="EMBL" id="QGKM01000043">
    <property type="protein sequence ID" value="PWQ95576.1"/>
    <property type="molecule type" value="Genomic_DNA"/>
</dbReference>
<feature type="transmembrane region" description="Helical" evidence="6">
    <location>
        <begin position="173"/>
        <end position="196"/>
    </location>
</feature>
<comment type="caution">
    <text evidence="8">The sequence shown here is derived from an EMBL/GenBank/DDBJ whole genome shotgun (WGS) entry which is preliminary data.</text>
</comment>
<dbReference type="Proteomes" id="UP000245539">
    <property type="component" value="Unassembled WGS sequence"/>
</dbReference>
<keyword evidence="3 6" id="KW-0812">Transmembrane</keyword>
<dbReference type="InterPro" id="IPR032816">
    <property type="entry name" value="VTT_dom"/>
</dbReference>